<feature type="non-terminal residue" evidence="2">
    <location>
        <position position="90"/>
    </location>
</feature>
<gene>
    <name evidence="2" type="ORF">A2U01_0008582</name>
</gene>
<name>A0A392MN42_9FABA</name>
<accession>A0A392MN42</accession>
<reference evidence="2 3" key="1">
    <citation type="journal article" date="2018" name="Front. Plant Sci.">
        <title>Red Clover (Trifolium pratense) and Zigzag Clover (T. medium) - A Picture of Genomic Similarities and Differences.</title>
        <authorList>
            <person name="Dluhosova J."/>
            <person name="Istvanek J."/>
            <person name="Nedelnik J."/>
            <person name="Repkova J."/>
        </authorList>
    </citation>
    <scope>NUCLEOTIDE SEQUENCE [LARGE SCALE GENOMIC DNA]</scope>
    <source>
        <strain evidence="3">cv. 10/8</strain>
        <tissue evidence="2">Leaf</tissue>
    </source>
</reference>
<dbReference type="Pfam" id="PF02517">
    <property type="entry name" value="Rce1-like"/>
    <property type="match status" value="1"/>
</dbReference>
<dbReference type="PANTHER" id="PTHR43592">
    <property type="entry name" value="CAAX AMINO TERMINAL PROTEASE"/>
    <property type="match status" value="1"/>
</dbReference>
<organism evidence="2 3">
    <name type="scientific">Trifolium medium</name>
    <dbReference type="NCBI Taxonomy" id="97028"/>
    <lineage>
        <taxon>Eukaryota</taxon>
        <taxon>Viridiplantae</taxon>
        <taxon>Streptophyta</taxon>
        <taxon>Embryophyta</taxon>
        <taxon>Tracheophyta</taxon>
        <taxon>Spermatophyta</taxon>
        <taxon>Magnoliopsida</taxon>
        <taxon>eudicotyledons</taxon>
        <taxon>Gunneridae</taxon>
        <taxon>Pentapetalae</taxon>
        <taxon>rosids</taxon>
        <taxon>fabids</taxon>
        <taxon>Fabales</taxon>
        <taxon>Fabaceae</taxon>
        <taxon>Papilionoideae</taxon>
        <taxon>50 kb inversion clade</taxon>
        <taxon>NPAAA clade</taxon>
        <taxon>Hologalegina</taxon>
        <taxon>IRL clade</taxon>
        <taxon>Trifolieae</taxon>
        <taxon>Trifolium</taxon>
    </lineage>
</organism>
<feature type="domain" description="CAAX prenyl protease 2/Lysostaphin resistance protein A-like" evidence="1">
    <location>
        <begin position="42"/>
        <end position="89"/>
    </location>
</feature>
<comment type="caution">
    <text evidence="2">The sequence shown here is derived from an EMBL/GenBank/DDBJ whole genome shotgun (WGS) entry which is preliminary data.</text>
</comment>
<evidence type="ECO:0000313" key="2">
    <source>
        <dbReference type="EMBL" id="MCH87704.1"/>
    </source>
</evidence>
<dbReference type="EMBL" id="LXQA010012756">
    <property type="protein sequence ID" value="MCH87704.1"/>
    <property type="molecule type" value="Genomic_DNA"/>
</dbReference>
<keyword evidence="3" id="KW-1185">Reference proteome</keyword>
<dbReference type="GO" id="GO:0004175">
    <property type="term" value="F:endopeptidase activity"/>
    <property type="evidence" value="ECO:0007669"/>
    <property type="project" value="UniProtKB-ARBA"/>
</dbReference>
<evidence type="ECO:0000313" key="3">
    <source>
        <dbReference type="Proteomes" id="UP000265520"/>
    </source>
</evidence>
<sequence>MFIFSIHAVNAFLGCASFAWPHIPPSLDVITWLKVCGQMSLLIVQGTVMASVISLVEELLFRSWLPQEIEVDLGYHYGILISGLAFSFLQ</sequence>
<protein>
    <submittedName>
        <fullName evidence="2">Alpha/beta-hydrolases superfamily</fullName>
    </submittedName>
</protein>
<dbReference type="Proteomes" id="UP000265520">
    <property type="component" value="Unassembled WGS sequence"/>
</dbReference>
<evidence type="ECO:0000259" key="1">
    <source>
        <dbReference type="Pfam" id="PF02517"/>
    </source>
</evidence>
<dbReference type="AlphaFoldDB" id="A0A392MN42"/>
<dbReference type="InterPro" id="IPR003675">
    <property type="entry name" value="Rce1/LyrA-like_dom"/>
</dbReference>
<proteinExistence type="predicted"/>
<keyword evidence="2" id="KW-0378">Hydrolase</keyword>
<dbReference type="PANTHER" id="PTHR43592:SF20">
    <property type="entry name" value="ALPHA_BETA-HYDROLASES SUPERFAMILY PROTEIN"/>
    <property type="match status" value="1"/>
</dbReference>
<dbReference type="GO" id="GO:0080120">
    <property type="term" value="P:CAAX-box protein maturation"/>
    <property type="evidence" value="ECO:0007669"/>
    <property type="project" value="UniProtKB-ARBA"/>
</dbReference>